<dbReference type="AlphaFoldDB" id="A0A655A1M8"/>
<organism evidence="2 4">
    <name type="scientific">Mycobacterium tuberculosis</name>
    <dbReference type="NCBI Taxonomy" id="1773"/>
    <lineage>
        <taxon>Bacteria</taxon>
        <taxon>Bacillati</taxon>
        <taxon>Actinomycetota</taxon>
        <taxon>Actinomycetes</taxon>
        <taxon>Mycobacteriales</taxon>
        <taxon>Mycobacteriaceae</taxon>
        <taxon>Mycobacterium</taxon>
        <taxon>Mycobacterium tuberculosis complex</taxon>
    </lineage>
</organism>
<dbReference type="EMBL" id="CGCX01001318">
    <property type="protein sequence ID" value="CFR92663.1"/>
    <property type="molecule type" value="Genomic_DNA"/>
</dbReference>
<proteinExistence type="predicted"/>
<sequence>MSGGGTGGWPLISSAPLALFTRVAHPPLPRVAPILHATTRLPADQLGSVSVG</sequence>
<dbReference type="Proteomes" id="UP000049023">
    <property type="component" value="Unassembled WGS sequence"/>
</dbReference>
<gene>
    <name evidence="1" type="ORF">ERS007657_03012</name>
    <name evidence="2" type="ORF">ERS027661_01873</name>
</gene>
<evidence type="ECO:0000313" key="4">
    <source>
        <dbReference type="Proteomes" id="UP000049023"/>
    </source>
</evidence>
<protein>
    <submittedName>
        <fullName evidence="2">Uncharacterized protein</fullName>
    </submittedName>
</protein>
<dbReference type="EMBL" id="CNFU01000349">
    <property type="protein sequence ID" value="CKR67112.1"/>
    <property type="molecule type" value="Genomic_DNA"/>
</dbReference>
<dbReference type="Proteomes" id="UP000046680">
    <property type="component" value="Unassembled WGS sequence"/>
</dbReference>
<reference evidence="3 4" key="1">
    <citation type="submission" date="2015-03" db="EMBL/GenBank/DDBJ databases">
        <authorList>
            <consortium name="Pathogen Informatics"/>
        </authorList>
    </citation>
    <scope>NUCLEOTIDE SEQUENCE [LARGE SCALE GENOMIC DNA]</scope>
    <source>
        <strain evidence="2 4">Bir 187</strain>
        <strain evidence="1 3">C09601061</strain>
    </source>
</reference>
<accession>A0A655A1M8</accession>
<name>A0A655A1M8_MYCTX</name>
<evidence type="ECO:0000313" key="1">
    <source>
        <dbReference type="EMBL" id="CFR92663.1"/>
    </source>
</evidence>
<evidence type="ECO:0000313" key="3">
    <source>
        <dbReference type="Proteomes" id="UP000046680"/>
    </source>
</evidence>
<evidence type="ECO:0000313" key="2">
    <source>
        <dbReference type="EMBL" id="CKR67112.1"/>
    </source>
</evidence>